<organism evidence="2 3">
    <name type="scientific">Cylicocyclus nassatus</name>
    <name type="common">Nematode worm</name>
    <dbReference type="NCBI Taxonomy" id="53992"/>
    <lineage>
        <taxon>Eukaryota</taxon>
        <taxon>Metazoa</taxon>
        <taxon>Ecdysozoa</taxon>
        <taxon>Nematoda</taxon>
        <taxon>Chromadorea</taxon>
        <taxon>Rhabditida</taxon>
        <taxon>Rhabditina</taxon>
        <taxon>Rhabditomorpha</taxon>
        <taxon>Strongyloidea</taxon>
        <taxon>Strongylidae</taxon>
        <taxon>Cylicocyclus</taxon>
    </lineage>
</organism>
<dbReference type="EMBL" id="CATQJL010000112">
    <property type="protein sequence ID" value="CAJ0595723.1"/>
    <property type="molecule type" value="Genomic_DNA"/>
</dbReference>
<evidence type="ECO:0000313" key="3">
    <source>
        <dbReference type="Proteomes" id="UP001176961"/>
    </source>
</evidence>
<evidence type="ECO:0000313" key="2">
    <source>
        <dbReference type="EMBL" id="CAJ0595723.1"/>
    </source>
</evidence>
<keyword evidence="3" id="KW-1185">Reference proteome</keyword>
<name>A0AA36GPA7_CYLNA</name>
<comment type="caution">
    <text evidence="2">The sequence shown here is derived from an EMBL/GenBank/DDBJ whole genome shotgun (WGS) entry which is preliminary data.</text>
</comment>
<feature type="compositionally biased region" description="Polar residues" evidence="1">
    <location>
        <begin position="54"/>
        <end position="68"/>
    </location>
</feature>
<feature type="region of interest" description="Disordered" evidence="1">
    <location>
        <begin position="49"/>
        <end position="131"/>
    </location>
</feature>
<accession>A0AA36GPA7</accession>
<dbReference type="Proteomes" id="UP001176961">
    <property type="component" value="Unassembled WGS sequence"/>
</dbReference>
<sequence length="131" mass="14620">MLWIHLSQLYNRPSSCSDNSLYSDFVLQTMYQEGKLVTVCNNNCGNAILEHGKSGSTASSKRTRTQSAVKKPSLPEDDEEEEWDPWIHPWGPEEHKEMLKKKRASKTSTKTSSASKTSSSTISSSAKPKGR</sequence>
<protein>
    <submittedName>
        <fullName evidence="2">Uncharacterized protein</fullName>
    </submittedName>
</protein>
<proteinExistence type="predicted"/>
<reference evidence="2" key="1">
    <citation type="submission" date="2023-07" db="EMBL/GenBank/DDBJ databases">
        <authorList>
            <consortium name="CYATHOMIX"/>
        </authorList>
    </citation>
    <scope>NUCLEOTIDE SEQUENCE</scope>
    <source>
        <strain evidence="2">N/A</strain>
    </source>
</reference>
<dbReference type="AlphaFoldDB" id="A0AA36GPA7"/>
<evidence type="ECO:0000256" key="1">
    <source>
        <dbReference type="SAM" id="MobiDB-lite"/>
    </source>
</evidence>
<feature type="compositionally biased region" description="Acidic residues" evidence="1">
    <location>
        <begin position="75"/>
        <end position="84"/>
    </location>
</feature>
<feature type="compositionally biased region" description="Low complexity" evidence="1">
    <location>
        <begin position="106"/>
        <end position="131"/>
    </location>
</feature>
<gene>
    <name evidence="2" type="ORF">CYNAS_LOCUS7706</name>
</gene>